<dbReference type="Proteomes" id="UP000252530">
    <property type="component" value="Unassembled WGS sequence"/>
</dbReference>
<dbReference type="InterPro" id="IPR011664">
    <property type="entry name" value="Abi_system_AbiD/AbiF-like"/>
</dbReference>
<proteinExistence type="predicted"/>
<gene>
    <name evidence="1" type="ORF">CRD60_06595</name>
</gene>
<name>A0A366K6S1_9BIFI</name>
<keyword evidence="2" id="KW-1185">Reference proteome</keyword>
<dbReference type="EMBL" id="PDCG01000006">
    <property type="protein sequence ID" value="RBP97435.1"/>
    <property type="molecule type" value="Genomic_DNA"/>
</dbReference>
<evidence type="ECO:0000313" key="1">
    <source>
        <dbReference type="EMBL" id="RBP97435.1"/>
    </source>
</evidence>
<accession>A0A366K6S1</accession>
<dbReference type="OrthoDB" id="5363652at2"/>
<evidence type="ECO:0000313" key="2">
    <source>
        <dbReference type="Proteomes" id="UP000252530"/>
    </source>
</evidence>
<dbReference type="AlphaFoldDB" id="A0A366K6S1"/>
<reference evidence="1 2" key="1">
    <citation type="submission" date="2017-10" db="EMBL/GenBank/DDBJ databases">
        <title>Bifidobacterium xylocopum sp. nov. and Bifidobacterium aemilianum sp. nov., from the carpenter bee (Xylocopa violacea) digestive tract.</title>
        <authorList>
            <person name="Alberoni D."/>
            <person name="Baffoni L."/>
            <person name="Di Gioia D."/>
            <person name="Gaggia F."/>
            <person name="Biavati B."/>
        </authorList>
    </citation>
    <scope>NUCLEOTIDE SEQUENCE [LARGE SCALE GENOMIC DNA]</scope>
    <source>
        <strain evidence="1 2">XV10</strain>
    </source>
</reference>
<dbReference type="Pfam" id="PF07751">
    <property type="entry name" value="Abi_2"/>
    <property type="match status" value="1"/>
</dbReference>
<organism evidence="1 2">
    <name type="scientific">Bifidobacterium aemilianum</name>
    <dbReference type="NCBI Taxonomy" id="2493120"/>
    <lineage>
        <taxon>Bacteria</taxon>
        <taxon>Bacillati</taxon>
        <taxon>Actinomycetota</taxon>
        <taxon>Actinomycetes</taxon>
        <taxon>Bifidobacteriales</taxon>
        <taxon>Bifidobacteriaceae</taxon>
        <taxon>Bifidobacterium</taxon>
    </lineage>
</organism>
<sequence>MPVSRSNWSFSNDTVSILIQTLCRAMAVGRWILSLSGYSYPFRKTNPKHANVREEPERLEAFEPGTCCMDIASLYEFDRKPRTLIHDGIERV</sequence>
<comment type="caution">
    <text evidence="1">The sequence shown here is derived from an EMBL/GenBank/DDBJ whole genome shotgun (WGS) entry which is preliminary data.</text>
</comment>
<protein>
    <submittedName>
        <fullName evidence="1">Uncharacterized protein</fullName>
    </submittedName>
</protein>